<name>A0A6V7PLB9_ANACO</name>
<dbReference type="Pfam" id="PF04083">
    <property type="entry name" value="Abhydro_lipase"/>
    <property type="match status" value="1"/>
</dbReference>
<dbReference type="GO" id="GO:0006629">
    <property type="term" value="P:lipid metabolic process"/>
    <property type="evidence" value="ECO:0007669"/>
    <property type="project" value="InterPro"/>
</dbReference>
<dbReference type="InterPro" id="IPR025483">
    <property type="entry name" value="Lipase_euk"/>
</dbReference>
<feature type="domain" description="Partial AB-hydrolase lipase" evidence="4">
    <location>
        <begin position="88"/>
        <end position="146"/>
    </location>
</feature>
<dbReference type="GO" id="GO:0016788">
    <property type="term" value="F:hydrolase activity, acting on ester bonds"/>
    <property type="evidence" value="ECO:0007669"/>
    <property type="project" value="InterPro"/>
</dbReference>
<dbReference type="InterPro" id="IPR006693">
    <property type="entry name" value="AB_hydrolase_lipase"/>
</dbReference>
<feature type="active site" description="Charge relay system" evidence="2">
    <location>
        <position position="425"/>
    </location>
</feature>
<dbReference type="FunFam" id="3.40.50.1820:FF:000126">
    <property type="entry name" value="Lipase"/>
    <property type="match status" value="1"/>
</dbReference>
<protein>
    <recommendedName>
        <fullName evidence="4">Partial AB-hydrolase lipase domain-containing protein</fullName>
    </recommendedName>
</protein>
<evidence type="ECO:0000313" key="5">
    <source>
        <dbReference type="EMBL" id="CAD1831624.1"/>
    </source>
</evidence>
<evidence type="ECO:0000256" key="2">
    <source>
        <dbReference type="PIRSR" id="PIRSR000862-1"/>
    </source>
</evidence>
<feature type="active site" description="Nucleophile" evidence="2">
    <location>
        <position position="222"/>
    </location>
</feature>
<sequence length="449" mass="50269">MPADGTKEEEEREAGGMKLGGGMSEERGEGTAEPVEMKRGRKSSGSTSLTFMFRLILLSLGLTANNSLNLKEDQTSTGHGDGICKSRLEIYGYECQEHHVTTEDGYILSIQRVPNGRSGTGKDATTKVPVLLQHGVLMDGITWLLSSPDKSLGYILADSGYDVWIANSRGTKYSLRHMFLSPSNSAYWEWSWDQLVAYDLPAVVEYVYNQTRNQKIHYIGHSLGTLMALASFCEHRLLDMIRSAALLCPIAFLDQITSSIARASANAFVGEVSYWLGLHEFNIIGRSGDELLLQVCNQPGVNCYDLITSFTGRNCCLNSSSVRVFLDHEPQPTAMKNMIHMAQMIRRGTIAKYDYDSYEENMKHYGQAHPPAYNMSNIPNNFPLFLSYGGRDALSDSNDVRHLLKMLKCHHKTKLKVRFLQNYAHGDFVMAVNAKQLVYDPLISFLNLF</sequence>
<proteinExistence type="inferred from homology"/>
<dbReference type="InterPro" id="IPR029058">
    <property type="entry name" value="AB_hydrolase_fold"/>
</dbReference>
<feature type="active site" description="Charge relay system" evidence="2">
    <location>
        <position position="392"/>
    </location>
</feature>
<dbReference type="EMBL" id="LR862149">
    <property type="protein sequence ID" value="CAD1831624.1"/>
    <property type="molecule type" value="Genomic_DNA"/>
</dbReference>
<dbReference type="PANTHER" id="PTHR11005">
    <property type="entry name" value="LYSOSOMAL ACID LIPASE-RELATED"/>
    <property type="match status" value="1"/>
</dbReference>
<gene>
    <name evidence="5" type="ORF">CB5_LOCUS14835</name>
</gene>
<evidence type="ECO:0000259" key="4">
    <source>
        <dbReference type="Pfam" id="PF04083"/>
    </source>
</evidence>
<evidence type="ECO:0000256" key="3">
    <source>
        <dbReference type="SAM" id="MobiDB-lite"/>
    </source>
</evidence>
<dbReference type="PIRSF" id="PIRSF000862">
    <property type="entry name" value="Steryl_ester_lip"/>
    <property type="match status" value="1"/>
</dbReference>
<reference evidence="5" key="1">
    <citation type="submission" date="2020-07" db="EMBL/GenBank/DDBJ databases">
        <authorList>
            <person name="Lin J."/>
        </authorList>
    </citation>
    <scope>NUCLEOTIDE SEQUENCE</scope>
</reference>
<feature type="compositionally biased region" description="Basic and acidic residues" evidence="3">
    <location>
        <begin position="24"/>
        <end position="38"/>
    </location>
</feature>
<comment type="similarity">
    <text evidence="1">Belongs to the AB hydrolase superfamily. Lipase family.</text>
</comment>
<organism evidence="5">
    <name type="scientific">Ananas comosus var. bracteatus</name>
    <name type="common">red pineapple</name>
    <dbReference type="NCBI Taxonomy" id="296719"/>
    <lineage>
        <taxon>Eukaryota</taxon>
        <taxon>Viridiplantae</taxon>
        <taxon>Streptophyta</taxon>
        <taxon>Embryophyta</taxon>
        <taxon>Tracheophyta</taxon>
        <taxon>Spermatophyta</taxon>
        <taxon>Magnoliopsida</taxon>
        <taxon>Liliopsida</taxon>
        <taxon>Poales</taxon>
        <taxon>Bromeliaceae</taxon>
        <taxon>Bromelioideae</taxon>
        <taxon>Ananas</taxon>
    </lineage>
</organism>
<evidence type="ECO:0000256" key="1">
    <source>
        <dbReference type="ARBA" id="ARBA00010701"/>
    </source>
</evidence>
<feature type="region of interest" description="Disordered" evidence="3">
    <location>
        <begin position="1"/>
        <end position="44"/>
    </location>
</feature>
<dbReference type="AlphaFoldDB" id="A0A6V7PLB9"/>
<dbReference type="Gene3D" id="3.40.50.1820">
    <property type="entry name" value="alpha/beta hydrolase"/>
    <property type="match status" value="1"/>
</dbReference>
<accession>A0A6V7PLB9</accession>
<dbReference type="SUPFAM" id="SSF53474">
    <property type="entry name" value="alpha/beta-Hydrolases"/>
    <property type="match status" value="1"/>
</dbReference>